<evidence type="ECO:0000256" key="1">
    <source>
        <dbReference type="ARBA" id="ARBA00004651"/>
    </source>
</evidence>
<name>A0A081BNW2_9BACT</name>
<dbReference type="InterPro" id="IPR054384">
    <property type="entry name" value="SecDF_P1_head"/>
</dbReference>
<dbReference type="EMBL" id="DF820458">
    <property type="protein sequence ID" value="GAK52078.1"/>
    <property type="molecule type" value="Genomic_DNA"/>
</dbReference>
<comment type="function">
    <text evidence="9">Part of the Sec protein translocase complex. Interacts with the SecYEG preprotein conducting channel. SecDF uses the proton motive force (PMF) to complete protein translocation after the ATP-dependent function of SecA.</text>
</comment>
<evidence type="ECO:0000256" key="4">
    <source>
        <dbReference type="ARBA" id="ARBA00022692"/>
    </source>
</evidence>
<evidence type="ECO:0000256" key="3">
    <source>
        <dbReference type="ARBA" id="ARBA00022475"/>
    </source>
</evidence>
<evidence type="ECO:0000256" key="5">
    <source>
        <dbReference type="ARBA" id="ARBA00022927"/>
    </source>
</evidence>
<evidence type="ECO:0000256" key="2">
    <source>
        <dbReference type="ARBA" id="ARBA00022448"/>
    </source>
</evidence>
<dbReference type="SUPFAM" id="SSF82866">
    <property type="entry name" value="Multidrug efflux transporter AcrB transmembrane domain"/>
    <property type="match status" value="1"/>
</dbReference>
<sequence length="521" mass="56789">MFKGDLQWKIPLVVILTALAIGALYYTPLNLGLDLQGGLHLILEVQADKVIEKELTRSKDALTSEFKKERLKVTAIEVEVPDTLKITAPTAEEAEKLLAYIHKEFSNFEEKSGINGNVFSVQFKTQVTEYWKENAIKQALLTIRNRIDQYGVSEPIIQRQGKERIIVELPGVKDLQRAIELINVTAELRFQLVRDMAATEEQLLKRYNSKAPEGTVILPGVAETDDTQPLAKDTPKAFYLVEKEAKVTGANLKDARVSKDEMGMSAVSFEFDREGAKLFSALTEANIGTQLAIVLDGKVQSAPVIRSKISSQGQITGNFTVEKATDLAIVLRAGALPAPMKILQNVSVGPSLGEDSIRSGKNAIMIGAGIVFLFMIAYYKFSGIIADVALVINLLLMMGALTYFGATLTLPGLAGIALTIGMAVDSNILIYERIKEEMRKGKTLRSAVENGFARAHVTIIDANLTTLLSGAILFQFGTGPIKGFAVTLSVGIITTLFTALIVSKVIFDLLLQSGKVKRLSI</sequence>
<evidence type="ECO:0000256" key="6">
    <source>
        <dbReference type="ARBA" id="ARBA00022989"/>
    </source>
</evidence>
<dbReference type="Pfam" id="PF07549">
    <property type="entry name" value="Sec_GG"/>
    <property type="match status" value="1"/>
</dbReference>
<comment type="subunit">
    <text evidence="9">Forms a complex with SecF. Part of the essential Sec protein translocation apparatus which comprises SecA, SecYEG and auxiliary proteins SecDF. Other proteins may also be involved.</text>
</comment>
<dbReference type="PANTHER" id="PTHR30081">
    <property type="entry name" value="PROTEIN-EXPORT MEMBRANE PROTEIN SEC"/>
    <property type="match status" value="1"/>
</dbReference>
<comment type="similarity">
    <text evidence="9">Belongs to the SecD/SecF family. SecD subfamily.</text>
</comment>
<keyword evidence="7 9" id="KW-0811">Translocation</keyword>
<keyword evidence="4 9" id="KW-0812">Transmembrane</keyword>
<keyword evidence="8 9" id="KW-0472">Membrane</keyword>
<evidence type="ECO:0000256" key="7">
    <source>
        <dbReference type="ARBA" id="ARBA00023010"/>
    </source>
</evidence>
<dbReference type="Pfam" id="PF22599">
    <property type="entry name" value="SecDF_P1_head"/>
    <property type="match status" value="1"/>
</dbReference>
<dbReference type="Pfam" id="PF02355">
    <property type="entry name" value="SecD_SecF_C"/>
    <property type="match status" value="1"/>
</dbReference>
<feature type="domain" description="SecDF P1 head subdomain" evidence="12">
    <location>
        <begin position="233"/>
        <end position="338"/>
    </location>
</feature>
<dbReference type="NCBIfam" id="TIGR00916">
    <property type="entry name" value="2A0604s01"/>
    <property type="match status" value="1"/>
</dbReference>
<gene>
    <name evidence="9" type="primary">secD</name>
    <name evidence="13" type="ORF">U14_03325</name>
</gene>
<dbReference type="Gene3D" id="1.20.1640.10">
    <property type="entry name" value="Multidrug efflux transporter AcrB transmembrane domain"/>
    <property type="match status" value="1"/>
</dbReference>
<feature type="transmembrane region" description="Helical" evidence="9">
    <location>
        <begin position="488"/>
        <end position="511"/>
    </location>
</feature>
<dbReference type="InterPro" id="IPR022646">
    <property type="entry name" value="SecD/SecF_CS"/>
</dbReference>
<dbReference type="InterPro" id="IPR048631">
    <property type="entry name" value="SecD_1st"/>
</dbReference>
<dbReference type="PANTHER" id="PTHR30081:SF1">
    <property type="entry name" value="PROTEIN TRANSLOCASE SUBUNIT SECD"/>
    <property type="match status" value="1"/>
</dbReference>
<dbReference type="GO" id="GO:0015450">
    <property type="term" value="F:protein-transporting ATPase activity"/>
    <property type="evidence" value="ECO:0007669"/>
    <property type="project" value="InterPro"/>
</dbReference>
<dbReference type="GO" id="GO:0005886">
    <property type="term" value="C:plasma membrane"/>
    <property type="evidence" value="ECO:0007669"/>
    <property type="project" value="UniProtKB-SubCell"/>
</dbReference>
<dbReference type="NCBIfam" id="TIGR01129">
    <property type="entry name" value="secD"/>
    <property type="match status" value="1"/>
</dbReference>
<feature type="transmembrane region" description="Helical" evidence="9">
    <location>
        <begin position="363"/>
        <end position="381"/>
    </location>
</feature>
<feature type="transmembrane region" description="Helical" evidence="9">
    <location>
        <begin position="452"/>
        <end position="476"/>
    </location>
</feature>
<evidence type="ECO:0000313" key="14">
    <source>
        <dbReference type="Proteomes" id="UP000030700"/>
    </source>
</evidence>
<dbReference type="HOGENOM" id="CLU_007894_4_3_0"/>
<proteinExistence type="inferred from homology"/>
<dbReference type="InterPro" id="IPR005791">
    <property type="entry name" value="SecD"/>
</dbReference>
<dbReference type="PRINTS" id="PR00702">
    <property type="entry name" value="ACRIFLAVINRP"/>
</dbReference>
<dbReference type="InterPro" id="IPR001036">
    <property type="entry name" value="Acrflvin-R"/>
</dbReference>
<dbReference type="FunFam" id="1.20.1640.10:FF:000004">
    <property type="entry name" value="Protein translocase subunit SecD"/>
    <property type="match status" value="1"/>
</dbReference>
<feature type="domain" description="Protein translocase subunit SecDF P1" evidence="11">
    <location>
        <begin position="136"/>
        <end position="194"/>
    </location>
</feature>
<dbReference type="Pfam" id="PF21760">
    <property type="entry name" value="SecD_1st"/>
    <property type="match status" value="1"/>
</dbReference>
<evidence type="ECO:0000259" key="12">
    <source>
        <dbReference type="Pfam" id="PF22599"/>
    </source>
</evidence>
<feature type="transmembrane region" description="Helical" evidence="9">
    <location>
        <begin position="388"/>
        <end position="406"/>
    </location>
</feature>
<evidence type="ECO:0000259" key="11">
    <source>
        <dbReference type="Pfam" id="PF21760"/>
    </source>
</evidence>
<dbReference type="GO" id="GO:0043952">
    <property type="term" value="P:protein transport by the Sec complex"/>
    <property type="evidence" value="ECO:0007669"/>
    <property type="project" value="UniProtKB-UniRule"/>
</dbReference>
<protein>
    <recommendedName>
        <fullName evidence="9">Protein translocase subunit SecD</fullName>
    </recommendedName>
</protein>
<comment type="subcellular location">
    <subcellularLocation>
        <location evidence="1 9">Cell membrane</location>
        <topology evidence="1 9">Multi-pass membrane protein</topology>
    </subcellularLocation>
</comment>
<keyword evidence="5 9" id="KW-0653">Protein transport</keyword>
<dbReference type="GO" id="GO:0006605">
    <property type="term" value="P:protein targeting"/>
    <property type="evidence" value="ECO:0007669"/>
    <property type="project" value="UniProtKB-UniRule"/>
</dbReference>
<dbReference type="Proteomes" id="UP000030700">
    <property type="component" value="Unassembled WGS sequence"/>
</dbReference>
<keyword evidence="3 9" id="KW-1003">Cell membrane</keyword>
<dbReference type="Gene3D" id="3.30.70.3400">
    <property type="match status" value="2"/>
</dbReference>
<dbReference type="InterPro" id="IPR048634">
    <property type="entry name" value="SecD_SecF_C"/>
</dbReference>
<feature type="transmembrane region" description="Helical" evidence="9">
    <location>
        <begin position="412"/>
        <end position="431"/>
    </location>
</feature>
<dbReference type="Gene3D" id="3.30.1360.200">
    <property type="match status" value="1"/>
</dbReference>
<dbReference type="AlphaFoldDB" id="A0A081BNW2"/>
<keyword evidence="2 9" id="KW-0813">Transport</keyword>
<evidence type="ECO:0000313" key="13">
    <source>
        <dbReference type="EMBL" id="GAK52078.1"/>
    </source>
</evidence>
<dbReference type="STRING" id="1499966.U14_03325"/>
<dbReference type="InterPro" id="IPR022813">
    <property type="entry name" value="SecD/SecF_arch_bac"/>
</dbReference>
<reference evidence="13" key="1">
    <citation type="journal article" date="2015" name="PeerJ">
        <title>First genomic representation of candidate bacterial phylum KSB3 points to enhanced environmental sensing as a trigger of wastewater bulking.</title>
        <authorList>
            <person name="Sekiguchi Y."/>
            <person name="Ohashi A."/>
            <person name="Parks D.H."/>
            <person name="Yamauchi T."/>
            <person name="Tyson G.W."/>
            <person name="Hugenholtz P."/>
        </authorList>
    </citation>
    <scope>NUCLEOTIDE SEQUENCE [LARGE SCALE GENOMIC DNA]</scope>
</reference>
<dbReference type="InterPro" id="IPR055344">
    <property type="entry name" value="SecD_SecF_C_bact"/>
</dbReference>
<evidence type="ECO:0000259" key="10">
    <source>
        <dbReference type="Pfam" id="PF02355"/>
    </source>
</evidence>
<organism evidence="13">
    <name type="scientific">Candidatus Moduliflexus flocculans</name>
    <dbReference type="NCBI Taxonomy" id="1499966"/>
    <lineage>
        <taxon>Bacteria</taxon>
        <taxon>Candidatus Moduliflexota</taxon>
        <taxon>Candidatus Moduliflexia</taxon>
        <taxon>Candidatus Moduliflexales</taxon>
        <taxon>Candidatus Moduliflexaceae</taxon>
    </lineage>
</organism>
<keyword evidence="14" id="KW-1185">Reference proteome</keyword>
<evidence type="ECO:0000256" key="8">
    <source>
        <dbReference type="ARBA" id="ARBA00023136"/>
    </source>
</evidence>
<dbReference type="GO" id="GO:0065002">
    <property type="term" value="P:intracellular protein transmembrane transport"/>
    <property type="evidence" value="ECO:0007669"/>
    <property type="project" value="UniProtKB-UniRule"/>
</dbReference>
<dbReference type="HAMAP" id="MF_01463_B">
    <property type="entry name" value="SecD_B"/>
    <property type="match status" value="1"/>
</dbReference>
<accession>A0A081BNW2</accession>
<evidence type="ECO:0000256" key="9">
    <source>
        <dbReference type="HAMAP-Rule" id="MF_01463"/>
    </source>
</evidence>
<feature type="domain" description="Protein export membrane protein SecD/SecF C-terminal" evidence="10">
    <location>
        <begin position="341"/>
        <end position="507"/>
    </location>
</feature>
<keyword evidence="6 9" id="KW-1133">Transmembrane helix</keyword>
<feature type="transmembrane region" description="Helical" evidence="9">
    <location>
        <begin position="12"/>
        <end position="29"/>
    </location>
</feature>